<dbReference type="AlphaFoldDB" id="A0A2H5Y8C9"/>
<accession>A0A2H5Y8C9</accession>
<evidence type="ECO:0000313" key="2">
    <source>
        <dbReference type="Proteomes" id="UP000236642"/>
    </source>
</evidence>
<dbReference type="Proteomes" id="UP000236642">
    <property type="component" value="Unassembled WGS sequence"/>
</dbReference>
<protein>
    <submittedName>
        <fullName evidence="1">Uncharacterized protein</fullName>
    </submittedName>
</protein>
<dbReference type="EMBL" id="BEHY01000055">
    <property type="protein sequence ID" value="GBD09638.1"/>
    <property type="molecule type" value="Genomic_DNA"/>
</dbReference>
<evidence type="ECO:0000313" key="1">
    <source>
        <dbReference type="EMBL" id="GBD09638.1"/>
    </source>
</evidence>
<comment type="caution">
    <text evidence="1">The sequence shown here is derived from an EMBL/GenBank/DDBJ whole genome shotgun (WGS) entry which is preliminary data.</text>
</comment>
<organism evidence="1 2">
    <name type="scientific">Candidatus Thermoflexus japonica</name>
    <dbReference type="NCBI Taxonomy" id="2035417"/>
    <lineage>
        <taxon>Bacteria</taxon>
        <taxon>Bacillati</taxon>
        <taxon>Chloroflexota</taxon>
        <taxon>Thermoflexia</taxon>
        <taxon>Thermoflexales</taxon>
        <taxon>Thermoflexaceae</taxon>
        <taxon>Thermoflexus</taxon>
    </lineage>
</organism>
<name>A0A2H5Y8C9_9CHLR</name>
<gene>
    <name evidence="1" type="ORF">HRbin22_01896</name>
</gene>
<sequence>MKKPENPRYEDRVSPPDFDWILDALAPLRFPLAQGLWLLRPWLGSERVAHWVADLEGASRARDHREDSP</sequence>
<proteinExistence type="predicted"/>
<reference evidence="2" key="1">
    <citation type="submission" date="2017-09" db="EMBL/GenBank/DDBJ databases">
        <title>Metaegenomics of thermophilic ammonia-oxidizing enrichment culture.</title>
        <authorList>
            <person name="Kato S."/>
            <person name="Suzuki K."/>
        </authorList>
    </citation>
    <scope>NUCLEOTIDE SEQUENCE [LARGE SCALE GENOMIC DNA]</scope>
</reference>